<gene>
    <name evidence="1" type="ORF">UFOVP79_28</name>
</gene>
<organism evidence="1">
    <name type="scientific">uncultured Caudovirales phage</name>
    <dbReference type="NCBI Taxonomy" id="2100421"/>
    <lineage>
        <taxon>Viruses</taxon>
        <taxon>Duplodnaviria</taxon>
        <taxon>Heunggongvirae</taxon>
        <taxon>Uroviricota</taxon>
        <taxon>Caudoviricetes</taxon>
        <taxon>Peduoviridae</taxon>
        <taxon>Maltschvirus</taxon>
        <taxon>Maltschvirus maltsch</taxon>
    </lineage>
</organism>
<evidence type="ECO:0000313" key="1">
    <source>
        <dbReference type="EMBL" id="CAB4126854.1"/>
    </source>
</evidence>
<protein>
    <submittedName>
        <fullName evidence="1">Uncharacterized protein</fullName>
    </submittedName>
</protein>
<sequence length="73" mass="8334">MIKETNTEALLNYLVTQTQTGQKNWFGFQQQRVAGIDLAYRIAALHADKMTPDEVVNFVVELNNSIYNKMIKG</sequence>
<dbReference type="EMBL" id="LR796207">
    <property type="protein sequence ID" value="CAB4126854.1"/>
    <property type="molecule type" value="Genomic_DNA"/>
</dbReference>
<accession>A0A6J5KWN1</accession>
<proteinExistence type="predicted"/>
<reference evidence="1" key="1">
    <citation type="submission" date="2020-04" db="EMBL/GenBank/DDBJ databases">
        <authorList>
            <person name="Chiriac C."/>
            <person name="Salcher M."/>
            <person name="Ghai R."/>
            <person name="Kavagutti S V."/>
        </authorList>
    </citation>
    <scope>NUCLEOTIDE SEQUENCE</scope>
</reference>
<name>A0A6J5KWN1_9CAUD</name>